<dbReference type="InterPro" id="IPR035986">
    <property type="entry name" value="PKD_dom_sf"/>
</dbReference>
<reference evidence="2" key="2">
    <citation type="journal article" date="2014" name="ISME J.">
        <title>Microbial stratification in low pH oxic and suboxic macroscopic growths along an acid mine drainage.</title>
        <authorList>
            <person name="Mendez-Garcia C."/>
            <person name="Mesa V."/>
            <person name="Sprenger R.R."/>
            <person name="Richter M."/>
            <person name="Diez M.S."/>
            <person name="Solano J."/>
            <person name="Bargiela R."/>
            <person name="Golyshina O.V."/>
            <person name="Manteca A."/>
            <person name="Ramos J.L."/>
            <person name="Gallego J.R."/>
            <person name="Llorente I."/>
            <person name="Martins Dos Santos V.A."/>
            <person name="Jensen O.N."/>
            <person name="Pelaez A.I."/>
            <person name="Sanchez J."/>
            <person name="Ferrer M."/>
        </authorList>
    </citation>
    <scope>NUCLEOTIDE SEQUENCE</scope>
</reference>
<dbReference type="InterPro" id="IPR013783">
    <property type="entry name" value="Ig-like_fold"/>
</dbReference>
<dbReference type="EMBL" id="AUZY01010782">
    <property type="protein sequence ID" value="EQD37162.1"/>
    <property type="molecule type" value="Genomic_DNA"/>
</dbReference>
<proteinExistence type="predicted"/>
<name>T0YZ17_9ZZZZ</name>
<sequence>MTLAINVYWPLAPGSLSLSSVLDEGMTASDSVEVVHGIPAYSIWWNDTTTSTVLCTATPSSDGPSTCPFTANWVGTHGIEVTIRDSSWGSVFANLTLQVNQNLHGFGLNASVGSFSSRQGGTLQDELGAITHFSGAYQGGTGPFTTTWSYNGSITMGSETSITYAWAHGGDYTVTFSVSDSLGRTLSGTILVQVNPSAYDLVLGSHYSKLDVGTSDNLTLNFSGGLSPFTYAWNFGDGNTANTHVPWTSHSWASAGSFPVQVTVTDGTGVQLTTTTLVDVIAAPSVQSLTASWASSSAHAGETLATYENATV</sequence>
<dbReference type="InterPro" id="IPR022409">
    <property type="entry name" value="PKD/Chitinase_dom"/>
</dbReference>
<dbReference type="Gene3D" id="2.60.40.10">
    <property type="entry name" value="Immunoglobulins"/>
    <property type="match status" value="1"/>
</dbReference>
<dbReference type="SMART" id="SM00089">
    <property type="entry name" value="PKD"/>
    <property type="match status" value="2"/>
</dbReference>
<gene>
    <name evidence="2" type="ORF">B1B_16222</name>
</gene>
<reference evidence="2" key="1">
    <citation type="submission" date="2013-08" db="EMBL/GenBank/DDBJ databases">
        <authorList>
            <person name="Mendez C."/>
            <person name="Richter M."/>
            <person name="Ferrer M."/>
            <person name="Sanchez J."/>
        </authorList>
    </citation>
    <scope>NUCLEOTIDE SEQUENCE</scope>
</reference>
<dbReference type="InterPro" id="IPR000601">
    <property type="entry name" value="PKD_dom"/>
</dbReference>
<accession>T0YZ17</accession>
<dbReference type="CDD" id="cd00146">
    <property type="entry name" value="PKD"/>
    <property type="match status" value="2"/>
</dbReference>
<feature type="non-terminal residue" evidence="2">
    <location>
        <position position="312"/>
    </location>
</feature>
<comment type="caution">
    <text evidence="2">The sequence shown here is derived from an EMBL/GenBank/DDBJ whole genome shotgun (WGS) entry which is preliminary data.</text>
</comment>
<dbReference type="Pfam" id="PF18911">
    <property type="entry name" value="PKD_4"/>
    <property type="match status" value="1"/>
</dbReference>
<protein>
    <submittedName>
        <fullName evidence="2">PKD domain protein</fullName>
    </submittedName>
</protein>
<dbReference type="PROSITE" id="PS50093">
    <property type="entry name" value="PKD"/>
    <property type="match status" value="2"/>
</dbReference>
<dbReference type="SUPFAM" id="SSF49299">
    <property type="entry name" value="PKD domain"/>
    <property type="match status" value="2"/>
</dbReference>
<evidence type="ECO:0000313" key="2">
    <source>
        <dbReference type="EMBL" id="EQD37162.1"/>
    </source>
</evidence>
<dbReference type="AlphaFoldDB" id="T0YZ17"/>
<feature type="domain" description="PKD" evidence="1">
    <location>
        <begin position="227"/>
        <end position="280"/>
    </location>
</feature>
<evidence type="ECO:0000259" key="1">
    <source>
        <dbReference type="PROSITE" id="PS50093"/>
    </source>
</evidence>
<feature type="domain" description="PKD" evidence="1">
    <location>
        <begin position="143"/>
        <end position="199"/>
    </location>
</feature>
<organism evidence="2">
    <name type="scientific">mine drainage metagenome</name>
    <dbReference type="NCBI Taxonomy" id="410659"/>
    <lineage>
        <taxon>unclassified sequences</taxon>
        <taxon>metagenomes</taxon>
        <taxon>ecological metagenomes</taxon>
    </lineage>
</organism>